<gene>
    <name evidence="2" type="ORF">ACFSCX_06595</name>
</gene>
<proteinExistence type="predicted"/>
<dbReference type="Gene3D" id="2.40.50.140">
    <property type="entry name" value="Nucleic acid-binding proteins"/>
    <property type="match status" value="1"/>
</dbReference>
<dbReference type="EMBL" id="JBHUEM010000005">
    <property type="protein sequence ID" value="MFD1736232.1"/>
    <property type="molecule type" value="Genomic_DNA"/>
</dbReference>
<dbReference type="InterPro" id="IPR003029">
    <property type="entry name" value="S1_domain"/>
</dbReference>
<dbReference type="InterPro" id="IPR012340">
    <property type="entry name" value="NA-bd_OB-fold"/>
</dbReference>
<feature type="domain" description="S1 motif" evidence="1">
    <location>
        <begin position="129"/>
        <end position="201"/>
    </location>
</feature>
<dbReference type="RefSeq" id="WP_377927379.1">
    <property type="nucleotide sequence ID" value="NZ_JBHUEM010000005.1"/>
</dbReference>
<dbReference type="Proteomes" id="UP001597214">
    <property type="component" value="Unassembled WGS sequence"/>
</dbReference>
<feature type="domain" description="S1 motif" evidence="1">
    <location>
        <begin position="215"/>
        <end position="279"/>
    </location>
</feature>
<accession>A0ABW4LM22</accession>
<evidence type="ECO:0000313" key="3">
    <source>
        <dbReference type="Proteomes" id="UP001597214"/>
    </source>
</evidence>
<name>A0ABW4LM22_9BACI</name>
<organism evidence="2 3">
    <name type="scientific">Bacillus salitolerans</name>
    <dbReference type="NCBI Taxonomy" id="1437434"/>
    <lineage>
        <taxon>Bacteria</taxon>
        <taxon>Bacillati</taxon>
        <taxon>Bacillota</taxon>
        <taxon>Bacilli</taxon>
        <taxon>Bacillales</taxon>
        <taxon>Bacillaceae</taxon>
        <taxon>Bacillus</taxon>
    </lineage>
</organism>
<comment type="caution">
    <text evidence="2">The sequence shown here is derived from an EMBL/GenBank/DDBJ whole genome shotgun (WGS) entry which is preliminary data.</text>
</comment>
<keyword evidence="3" id="KW-1185">Reference proteome</keyword>
<sequence length="297" mass="34216">MENLFTWTQEERDLLATYQRKQEVVKGIVRAAAIRKMPVRDENGRVSTKDVEVAIIQVQGGVRAFCPIDEFAEHRYKSLNGFVGSTQNIIITRLDLENQIAIGSVKEADKKTSTSFWEEIKLLEQNKQLKDRHYEATVWGYNEKSGRIFVRINGQDCFMMKHDWDYSKRIDLSVAIQRGETIHVKVLRFDEEREIVQVSRKAAMVNPFDRLLELAEFESIVGRVTTVDPIHGIFVQLDEGLEVKGMKPHQLPEPLPNELVTCKVRSVDRKNERAKVVIIGYPQGKKKKKDLGDFLFA</sequence>
<dbReference type="Pfam" id="PF00575">
    <property type="entry name" value="S1"/>
    <property type="match status" value="1"/>
</dbReference>
<dbReference type="SMART" id="SM00316">
    <property type="entry name" value="S1"/>
    <property type="match status" value="2"/>
</dbReference>
<protein>
    <submittedName>
        <fullName evidence="2">S1 RNA-binding domain-containing protein</fullName>
    </submittedName>
</protein>
<reference evidence="3" key="1">
    <citation type="journal article" date="2019" name="Int. J. Syst. Evol. Microbiol.">
        <title>The Global Catalogue of Microorganisms (GCM) 10K type strain sequencing project: providing services to taxonomists for standard genome sequencing and annotation.</title>
        <authorList>
            <consortium name="The Broad Institute Genomics Platform"/>
            <consortium name="The Broad Institute Genome Sequencing Center for Infectious Disease"/>
            <person name="Wu L."/>
            <person name="Ma J."/>
        </authorList>
    </citation>
    <scope>NUCLEOTIDE SEQUENCE [LARGE SCALE GENOMIC DNA]</scope>
    <source>
        <strain evidence="3">CCUG 49339</strain>
    </source>
</reference>
<evidence type="ECO:0000259" key="1">
    <source>
        <dbReference type="SMART" id="SM00316"/>
    </source>
</evidence>
<evidence type="ECO:0000313" key="2">
    <source>
        <dbReference type="EMBL" id="MFD1736232.1"/>
    </source>
</evidence>
<dbReference type="SUPFAM" id="SSF50249">
    <property type="entry name" value="Nucleic acid-binding proteins"/>
    <property type="match status" value="2"/>
</dbReference>